<dbReference type="SMART" id="SM00318">
    <property type="entry name" value="SNc"/>
    <property type="match status" value="1"/>
</dbReference>
<reference evidence="3 4" key="1">
    <citation type="submission" date="2017-06" db="EMBL/GenBank/DDBJ databases">
        <authorList>
            <person name="Kim H.J."/>
            <person name="Triplett B.A."/>
        </authorList>
    </citation>
    <scope>NUCLEOTIDE SEQUENCE [LARGE SCALE GENOMIC DNA]</scope>
    <source>
        <strain evidence="3 4">B29T1</strain>
    </source>
</reference>
<dbReference type="PANTHER" id="PTHR12302:SF26">
    <property type="entry name" value="BLR1266 PROTEIN"/>
    <property type="match status" value="1"/>
</dbReference>
<keyword evidence="4" id="KW-1185">Reference proteome</keyword>
<evidence type="ECO:0000313" key="4">
    <source>
        <dbReference type="Proteomes" id="UP000197065"/>
    </source>
</evidence>
<accession>A0A212R6J5</accession>
<dbReference type="EMBL" id="FYEH01000006">
    <property type="protein sequence ID" value="SNB67777.1"/>
    <property type="molecule type" value="Genomic_DNA"/>
</dbReference>
<dbReference type="PROSITE" id="PS50830">
    <property type="entry name" value="TNASE_3"/>
    <property type="match status" value="1"/>
</dbReference>
<dbReference type="AlphaFoldDB" id="A0A212R6J5"/>
<keyword evidence="1" id="KW-0732">Signal</keyword>
<proteinExistence type="predicted"/>
<organism evidence="3 4">
    <name type="scientific">Arboricoccus pini</name>
    <dbReference type="NCBI Taxonomy" id="1963835"/>
    <lineage>
        <taxon>Bacteria</taxon>
        <taxon>Pseudomonadati</taxon>
        <taxon>Pseudomonadota</taxon>
        <taxon>Alphaproteobacteria</taxon>
        <taxon>Geminicoccales</taxon>
        <taxon>Geminicoccaceae</taxon>
        <taxon>Arboricoccus</taxon>
    </lineage>
</organism>
<dbReference type="PANTHER" id="PTHR12302">
    <property type="entry name" value="EBNA2 BINDING PROTEIN P100"/>
    <property type="match status" value="1"/>
</dbReference>
<keyword evidence="3" id="KW-0540">Nuclease</keyword>
<dbReference type="RefSeq" id="WP_088561358.1">
    <property type="nucleotide sequence ID" value="NZ_FYEH01000006.1"/>
</dbReference>
<evidence type="ECO:0000259" key="2">
    <source>
        <dbReference type="PROSITE" id="PS50830"/>
    </source>
</evidence>
<dbReference type="Gene3D" id="2.40.50.90">
    <property type="match status" value="1"/>
</dbReference>
<name>A0A212R6J5_9PROT</name>
<dbReference type="InterPro" id="IPR035437">
    <property type="entry name" value="SNase_OB-fold_sf"/>
</dbReference>
<evidence type="ECO:0000256" key="1">
    <source>
        <dbReference type="SAM" id="SignalP"/>
    </source>
</evidence>
<dbReference type="SUPFAM" id="SSF50199">
    <property type="entry name" value="Staphylococcal nuclease"/>
    <property type="match status" value="1"/>
</dbReference>
<dbReference type="Proteomes" id="UP000197065">
    <property type="component" value="Unassembled WGS sequence"/>
</dbReference>
<feature type="domain" description="TNase-like" evidence="2">
    <location>
        <begin position="14"/>
        <end position="123"/>
    </location>
</feature>
<dbReference type="GO" id="GO:0004519">
    <property type="term" value="F:endonuclease activity"/>
    <property type="evidence" value="ECO:0007669"/>
    <property type="project" value="UniProtKB-KW"/>
</dbReference>
<sequence>MKHLAVLLSLLAAAPAVAATPRVVDGDTLVLDGTRWRLCGIDAPEHDAPGGSEATAYLHKLVDGRDVTCSLACNRTDRYGRSVGFCSVAGKDLGRLMIDAGHACRWARYDNGVYRGAEECKRR</sequence>
<keyword evidence="3" id="KW-0378">Hydrolase</keyword>
<dbReference type="OrthoDB" id="9805504at2"/>
<protein>
    <submittedName>
        <fullName evidence="3">Endonuclease YncB, thermonuclease family</fullName>
    </submittedName>
</protein>
<gene>
    <name evidence="3" type="ORF">SAMN07250955_10647</name>
</gene>
<feature type="signal peptide" evidence="1">
    <location>
        <begin position="1"/>
        <end position="18"/>
    </location>
</feature>
<feature type="chain" id="PRO_5012329583" evidence="1">
    <location>
        <begin position="19"/>
        <end position="123"/>
    </location>
</feature>
<evidence type="ECO:0000313" key="3">
    <source>
        <dbReference type="EMBL" id="SNB67777.1"/>
    </source>
</evidence>
<keyword evidence="3" id="KW-0255">Endonuclease</keyword>
<dbReference type="Pfam" id="PF00565">
    <property type="entry name" value="SNase"/>
    <property type="match status" value="1"/>
</dbReference>
<dbReference type="InterPro" id="IPR016071">
    <property type="entry name" value="Staphylococal_nuclease_OB-fold"/>
</dbReference>